<dbReference type="InterPro" id="IPR036386">
    <property type="entry name" value="HscB_C_sf"/>
</dbReference>
<evidence type="ECO:0000256" key="4">
    <source>
        <dbReference type="ARBA" id="ARBA00025596"/>
    </source>
</evidence>
<dbReference type="GO" id="GO:0051087">
    <property type="term" value="F:protein-folding chaperone binding"/>
    <property type="evidence" value="ECO:0007669"/>
    <property type="project" value="InterPro"/>
</dbReference>
<comment type="subunit">
    <text evidence="5 7">Interacts with HscA and stimulates its ATPase activity. Interacts with IscU.</text>
</comment>
<organism evidence="9 10">
    <name type="scientific">Buchnera aphidicola</name>
    <name type="common">Microlophium carnosum</name>
    <dbReference type="NCBI Taxonomy" id="2708354"/>
    <lineage>
        <taxon>Bacteria</taxon>
        <taxon>Pseudomonadati</taxon>
        <taxon>Pseudomonadota</taxon>
        <taxon>Gammaproteobacteria</taxon>
        <taxon>Enterobacterales</taxon>
        <taxon>Erwiniaceae</taxon>
        <taxon>Buchnera</taxon>
    </lineage>
</organism>
<evidence type="ECO:0000313" key="9">
    <source>
        <dbReference type="EMBL" id="QIQ42151.1"/>
    </source>
</evidence>
<proteinExistence type="inferred from homology"/>
<evidence type="ECO:0000256" key="3">
    <source>
        <dbReference type="ARBA" id="ARBA00023186"/>
    </source>
</evidence>
<evidence type="ECO:0000313" key="10">
    <source>
        <dbReference type="Proteomes" id="UP000503183"/>
    </source>
</evidence>
<dbReference type="InterPro" id="IPR004640">
    <property type="entry name" value="HscB"/>
</dbReference>
<name>A0A6G9JTU4_9GAMM</name>
<evidence type="ECO:0000256" key="1">
    <source>
        <dbReference type="ARBA" id="ARBA00010476"/>
    </source>
</evidence>
<dbReference type="InterPro" id="IPR009073">
    <property type="entry name" value="HscB_oligo_C"/>
</dbReference>
<dbReference type="SMART" id="SM00271">
    <property type="entry name" value="DnaJ"/>
    <property type="match status" value="1"/>
</dbReference>
<comment type="similarity">
    <text evidence="1 7">Belongs to the HscB family.</text>
</comment>
<dbReference type="CDD" id="cd06257">
    <property type="entry name" value="DnaJ"/>
    <property type="match status" value="1"/>
</dbReference>
<dbReference type="Pfam" id="PF07743">
    <property type="entry name" value="HSCB_C"/>
    <property type="match status" value="1"/>
</dbReference>
<dbReference type="GO" id="GO:0006457">
    <property type="term" value="P:protein folding"/>
    <property type="evidence" value="ECO:0007669"/>
    <property type="project" value="UniProtKB-UniRule"/>
</dbReference>
<dbReference type="Proteomes" id="UP000503183">
    <property type="component" value="Chromosome"/>
</dbReference>
<gene>
    <name evidence="7 9" type="primary">hscB</name>
    <name evidence="9" type="ORF">G4A98_03020</name>
</gene>
<dbReference type="PANTHER" id="PTHR14021">
    <property type="entry name" value="IRON-SULFUR CLUSTER CO-CHAPERONE PROTEIN HSCB"/>
    <property type="match status" value="1"/>
</dbReference>
<sequence>MNYFILFNIPKKFKINKQLLSENFYKLQLEFHPDLFINSSEYQKKIILEKSIQINKGYKTLKDFLSRAIYLLFLKGFKIKRETLLLKNNHFLIKYFSLYEELDNLKKNHFNEKQLDSLKQKIEKKIIDCKNTIEIGFENKKYETIVKIIAELLFFKKIKENLKKEHNIYLRQIN</sequence>
<evidence type="ECO:0000256" key="6">
    <source>
        <dbReference type="ARBA" id="ARBA00030734"/>
    </source>
</evidence>
<comment type="function">
    <text evidence="4 7">Co-chaperone involved in the maturation of iron-sulfur cluster-containing proteins. Seems to help targeting proteins to be folded toward HscA.</text>
</comment>
<dbReference type="EMBL" id="CP048747">
    <property type="protein sequence ID" value="QIQ42151.1"/>
    <property type="molecule type" value="Genomic_DNA"/>
</dbReference>
<keyword evidence="3 7" id="KW-0143">Chaperone</keyword>
<dbReference type="PANTHER" id="PTHR14021:SF15">
    <property type="entry name" value="IRON-SULFUR CLUSTER CO-CHAPERONE PROTEIN HSCB"/>
    <property type="match status" value="1"/>
</dbReference>
<dbReference type="PROSITE" id="PS50076">
    <property type="entry name" value="DNAJ_2"/>
    <property type="match status" value="1"/>
</dbReference>
<protein>
    <recommendedName>
        <fullName evidence="2 7">Co-chaperone protein HscB</fullName>
    </recommendedName>
    <alternativeName>
        <fullName evidence="6 7">Hsc20</fullName>
    </alternativeName>
</protein>
<dbReference type="GO" id="GO:0044571">
    <property type="term" value="P:[2Fe-2S] cluster assembly"/>
    <property type="evidence" value="ECO:0007669"/>
    <property type="project" value="InterPro"/>
</dbReference>
<dbReference type="GO" id="GO:0001671">
    <property type="term" value="F:ATPase activator activity"/>
    <property type="evidence" value="ECO:0007669"/>
    <property type="project" value="InterPro"/>
</dbReference>
<dbReference type="InterPro" id="IPR036869">
    <property type="entry name" value="J_dom_sf"/>
</dbReference>
<dbReference type="HAMAP" id="MF_00682">
    <property type="entry name" value="HscB"/>
    <property type="match status" value="1"/>
</dbReference>
<evidence type="ECO:0000256" key="7">
    <source>
        <dbReference type="HAMAP-Rule" id="MF_00682"/>
    </source>
</evidence>
<feature type="domain" description="J" evidence="8">
    <location>
        <begin position="2"/>
        <end position="74"/>
    </location>
</feature>
<dbReference type="GO" id="GO:0051259">
    <property type="term" value="P:protein complex oligomerization"/>
    <property type="evidence" value="ECO:0007669"/>
    <property type="project" value="InterPro"/>
</dbReference>
<dbReference type="AlphaFoldDB" id="A0A6G9JTU4"/>
<dbReference type="Gene3D" id="1.20.1280.20">
    <property type="entry name" value="HscB, C-terminal domain"/>
    <property type="match status" value="1"/>
</dbReference>
<dbReference type="SUPFAM" id="SSF46565">
    <property type="entry name" value="Chaperone J-domain"/>
    <property type="match status" value="1"/>
</dbReference>
<accession>A0A6G9JTU4</accession>
<dbReference type="SUPFAM" id="SSF47144">
    <property type="entry name" value="HSC20 (HSCB), C-terminal oligomerisation domain"/>
    <property type="match status" value="1"/>
</dbReference>
<reference evidence="9 10" key="1">
    <citation type="submission" date="2020-04" db="EMBL/GenBank/DDBJ databases">
        <title>Parallel evolution in the integration of a co-obligate aphid symbiosis.</title>
        <authorList>
            <person name="Monnin D."/>
            <person name="Jackson R."/>
            <person name="Kiers E.T."/>
            <person name="Bunker M."/>
            <person name="Ellers J."/>
            <person name="Henry L.M."/>
        </authorList>
    </citation>
    <scope>NUCLEOTIDE SEQUENCE [LARGE SCALE GENOMIC DNA]</scope>
    <source>
        <strain evidence="9">MCAR-56B</strain>
    </source>
</reference>
<dbReference type="InterPro" id="IPR001623">
    <property type="entry name" value="DnaJ_domain"/>
</dbReference>
<dbReference type="Gene3D" id="1.10.287.110">
    <property type="entry name" value="DnaJ domain"/>
    <property type="match status" value="1"/>
</dbReference>
<evidence type="ECO:0000256" key="2">
    <source>
        <dbReference type="ARBA" id="ARBA00017570"/>
    </source>
</evidence>
<evidence type="ECO:0000256" key="5">
    <source>
        <dbReference type="ARBA" id="ARBA00025986"/>
    </source>
</evidence>
<dbReference type="NCBIfam" id="TIGR00714">
    <property type="entry name" value="hscB"/>
    <property type="match status" value="1"/>
</dbReference>
<evidence type="ECO:0000259" key="8">
    <source>
        <dbReference type="PROSITE" id="PS50076"/>
    </source>
</evidence>